<accession>A0A2S0CS63</accession>
<proteinExistence type="predicted"/>
<dbReference type="EMBL" id="KX987999">
    <property type="protein sequence ID" value="AQN32544.1"/>
    <property type="molecule type" value="Genomic_DNA"/>
</dbReference>
<evidence type="ECO:0000313" key="2">
    <source>
        <dbReference type="Proteomes" id="UP000246806"/>
    </source>
</evidence>
<reference evidence="1 2" key="1">
    <citation type="submission" date="2016-10" db="EMBL/GenBank/DDBJ databases">
        <title>Complete Genome Sequence of Bacillus Phage BCP12.</title>
        <authorList>
            <person name="Ghosh K."/>
            <person name="Kim K.-P."/>
        </authorList>
    </citation>
    <scope>NUCLEOTIDE SEQUENCE [LARGE SCALE GENOMIC DNA]</scope>
</reference>
<evidence type="ECO:0000313" key="1">
    <source>
        <dbReference type="EMBL" id="AQN32544.1"/>
    </source>
</evidence>
<organism evidence="1 2">
    <name type="scientific">Bacillus phage BCP12</name>
    <dbReference type="NCBI Taxonomy" id="1913122"/>
    <lineage>
        <taxon>Viruses</taxon>
        <taxon>Duplodnaviria</taxon>
        <taxon>Heunggongvirae</taxon>
        <taxon>Uroviricota</taxon>
        <taxon>Caudoviricetes</taxon>
        <taxon>Herelleviridae</taxon>
        <taxon>Bastillevirinae</taxon>
        <taxon>Tsarbombavirus</taxon>
        <taxon>Tsarbombavirus BCP78</taxon>
    </lineage>
</organism>
<sequence>MNKTIEKWDRIVISQEDAELLFDWRDANQELVRNFNPVLEQGVIINTNTPDIRYVFQKQGDEFVYSVVLEDGTVTHELVWNSITGEGKAIHSQLKKEMIRMYNEVFISLHASLMAYMEHSQDDTESVSVKSHTVVVGHKKQKKSKKKAPVKIRRKVYTVSVSKESLEAATRSYERHIEKWTVRGHWRKTKNGQVWIKPHVRGEGKEVTPKEYQL</sequence>
<gene>
    <name evidence="1" type="ORF">BCP12_132</name>
</gene>
<name>A0A2S0CS63_9CAUD</name>
<dbReference type="Proteomes" id="UP000246806">
    <property type="component" value="Genome"/>
</dbReference>
<protein>
    <submittedName>
        <fullName evidence="1">Uncharacterized protein</fullName>
    </submittedName>
</protein>